<dbReference type="PANTHER" id="PTHR43806">
    <property type="entry name" value="PEPTIDASE S8"/>
    <property type="match status" value="1"/>
</dbReference>
<feature type="compositionally biased region" description="Basic and acidic residues" evidence="6">
    <location>
        <begin position="264"/>
        <end position="273"/>
    </location>
</feature>
<keyword evidence="2 5" id="KW-0645">Protease</keyword>
<dbReference type="InterPro" id="IPR000209">
    <property type="entry name" value="Peptidase_S8/S53_dom"/>
</dbReference>
<name>A0ABX7RAI4_9GAMM</name>
<keyword evidence="3 5" id="KW-0378">Hydrolase</keyword>
<accession>A0ABX7RAI4</accession>
<feature type="region of interest" description="Disordered" evidence="6">
    <location>
        <begin position="256"/>
        <end position="294"/>
    </location>
</feature>
<evidence type="ECO:0000259" key="9">
    <source>
        <dbReference type="Pfam" id="PF04151"/>
    </source>
</evidence>
<dbReference type="Gene3D" id="2.60.120.380">
    <property type="match status" value="1"/>
</dbReference>
<feature type="domain" description="Peptidase S8/S53" evidence="8">
    <location>
        <begin position="217"/>
        <end position="525"/>
    </location>
</feature>
<evidence type="ECO:0000256" key="1">
    <source>
        <dbReference type="ARBA" id="ARBA00011073"/>
    </source>
</evidence>
<dbReference type="SUPFAM" id="SSF52743">
    <property type="entry name" value="Subtilisin-like"/>
    <property type="match status" value="1"/>
</dbReference>
<evidence type="ECO:0000256" key="5">
    <source>
        <dbReference type="PROSITE-ProRule" id="PRU01240"/>
    </source>
</evidence>
<evidence type="ECO:0000256" key="2">
    <source>
        <dbReference type="ARBA" id="ARBA00022670"/>
    </source>
</evidence>
<evidence type="ECO:0000256" key="4">
    <source>
        <dbReference type="ARBA" id="ARBA00022825"/>
    </source>
</evidence>
<dbReference type="InterPro" id="IPR036852">
    <property type="entry name" value="Peptidase_S8/S53_dom_sf"/>
</dbReference>
<evidence type="ECO:0000256" key="6">
    <source>
        <dbReference type="SAM" id="MobiDB-lite"/>
    </source>
</evidence>
<feature type="active site" description="Charge relay system" evidence="5">
    <location>
        <position position="226"/>
    </location>
</feature>
<dbReference type="Pfam" id="PF04151">
    <property type="entry name" value="PPC"/>
    <property type="match status" value="1"/>
</dbReference>
<dbReference type="InterPro" id="IPR022398">
    <property type="entry name" value="Peptidase_S8_His-AS"/>
</dbReference>
<organism evidence="10 11">
    <name type="scientific">Lysobacter arenosi</name>
    <dbReference type="NCBI Taxonomy" id="2795387"/>
    <lineage>
        <taxon>Bacteria</taxon>
        <taxon>Pseudomonadati</taxon>
        <taxon>Pseudomonadota</taxon>
        <taxon>Gammaproteobacteria</taxon>
        <taxon>Lysobacterales</taxon>
        <taxon>Lysobacteraceae</taxon>
        <taxon>Lysobacter</taxon>
    </lineage>
</organism>
<dbReference type="InterPro" id="IPR050131">
    <property type="entry name" value="Peptidase_S8_subtilisin-like"/>
</dbReference>
<keyword evidence="7" id="KW-0732">Signal</keyword>
<feature type="signal peptide" evidence="7">
    <location>
        <begin position="1"/>
        <end position="25"/>
    </location>
</feature>
<feature type="active site" description="Charge relay system" evidence="5">
    <location>
        <position position="295"/>
    </location>
</feature>
<dbReference type="PRINTS" id="PR00723">
    <property type="entry name" value="SUBTILISIN"/>
</dbReference>
<feature type="compositionally biased region" description="Polar residues" evidence="6">
    <location>
        <begin position="285"/>
        <end position="294"/>
    </location>
</feature>
<dbReference type="InterPro" id="IPR034176">
    <property type="entry name" value="Peptidases_S8_13"/>
</dbReference>
<dbReference type="PROSITE" id="PS00138">
    <property type="entry name" value="SUBTILASE_SER"/>
    <property type="match status" value="1"/>
</dbReference>
<dbReference type="CDD" id="cd07496">
    <property type="entry name" value="Peptidases_S8_13"/>
    <property type="match status" value="1"/>
</dbReference>
<dbReference type="InterPro" id="IPR007280">
    <property type="entry name" value="Peptidase_C_arc/bac"/>
</dbReference>
<evidence type="ECO:0000313" key="10">
    <source>
        <dbReference type="EMBL" id="QSX74503.1"/>
    </source>
</evidence>
<keyword evidence="11" id="KW-1185">Reference proteome</keyword>
<dbReference type="PANTHER" id="PTHR43806:SF11">
    <property type="entry name" value="CEREVISIN-RELATED"/>
    <property type="match status" value="1"/>
</dbReference>
<keyword evidence="4 5" id="KW-0720">Serine protease</keyword>
<evidence type="ECO:0000256" key="3">
    <source>
        <dbReference type="ARBA" id="ARBA00022801"/>
    </source>
</evidence>
<evidence type="ECO:0000256" key="7">
    <source>
        <dbReference type="SAM" id="SignalP"/>
    </source>
</evidence>
<dbReference type="RefSeq" id="WP_200609231.1">
    <property type="nucleotide sequence ID" value="NZ_CP071517.1"/>
</dbReference>
<sequence>MNKRKQILGASALAAAVMAAMSALAASYDAKGTLAPAARTTESTGAAGAAIAATGSIRTLGGSLSTASEQGQFDRFIVRYKDDAVASRSQAAVLGAFNASAQRAGVAGVRVGANGVATAMTAKYVRKMSVGADVIQLSRALDAVEANVLLEQLRADPAVAYAEPDLLMQEYADFVPDDTHYGTLQWHYYNTSGATLPTSAGGINLPKAWGSNIATNGAGVVVGVLDTGYVDHADLNANIVPGYDFISAYTATPTPNNPDMAGDGDGRDADAHDAGSWVTAGQCGSGSAPSNSSWHGTHVAGTIAAVTNNGVGVAGVAYNAKVMPVRVLGHCGGLTSDIADAVTWASGGSVPGIPDNANPVEVINMSLGGSGTCAASSAMQLAVNGAVSRGVSVIVAAGNNGSNAASFSPASCAGVITVGATGVDGSKAFYSNYGLNVALSAPGGGAIASSDALDASNVIWSTLNSGTTTPVASPAGDLYAGYVGTSMAAPHVAGVVALMQSAAVAAGRPALTPALVRQVLLRTARAFPTQVLPPTNTPIGVGIVDANAAVTMAKSAVTPDPAITLANRTARQITSTSKNPIYNTTAGSSNLFVLNSVPAGKASLNIRTYGGVNSPAAGVTSDVALYVKRGAAPTTTDFDFSSVRAGTAESVMITEPDAGNYYVLVVNTKASTDEYVLAAY</sequence>
<dbReference type="Proteomes" id="UP000663400">
    <property type="component" value="Chromosome"/>
</dbReference>
<feature type="chain" id="PRO_5046916805" evidence="7">
    <location>
        <begin position="26"/>
        <end position="680"/>
    </location>
</feature>
<reference evidence="10 11" key="1">
    <citation type="submission" date="2021-02" db="EMBL/GenBank/DDBJ databases">
        <title>Lysobacter arenosi sp. nov., isolated from soil of gangwondo yeongwol, south Korea.</title>
        <authorList>
            <person name="Kim K.R."/>
            <person name="Kim K.H."/>
            <person name="Jeon C.O."/>
        </authorList>
    </citation>
    <scope>NUCLEOTIDE SEQUENCE [LARGE SCALE GENOMIC DNA]</scope>
    <source>
        <strain evidence="10 11">R7</strain>
    </source>
</reference>
<evidence type="ECO:0000259" key="8">
    <source>
        <dbReference type="Pfam" id="PF00082"/>
    </source>
</evidence>
<dbReference type="InterPro" id="IPR015500">
    <property type="entry name" value="Peptidase_S8_subtilisin-rel"/>
</dbReference>
<dbReference type="Gene3D" id="3.40.50.200">
    <property type="entry name" value="Peptidase S8/S53 domain"/>
    <property type="match status" value="1"/>
</dbReference>
<evidence type="ECO:0000313" key="11">
    <source>
        <dbReference type="Proteomes" id="UP000663400"/>
    </source>
</evidence>
<comment type="similarity">
    <text evidence="1 5">Belongs to the peptidase S8 family.</text>
</comment>
<dbReference type="EMBL" id="CP071517">
    <property type="protein sequence ID" value="QSX74503.1"/>
    <property type="molecule type" value="Genomic_DNA"/>
</dbReference>
<feature type="active site" description="Charge relay system" evidence="5">
    <location>
        <position position="486"/>
    </location>
</feature>
<dbReference type="PROSITE" id="PS51892">
    <property type="entry name" value="SUBTILASE"/>
    <property type="match status" value="1"/>
</dbReference>
<dbReference type="InterPro" id="IPR023828">
    <property type="entry name" value="Peptidase_S8_Ser-AS"/>
</dbReference>
<gene>
    <name evidence="10" type="ORF">HIV01_015175</name>
</gene>
<feature type="domain" description="Peptidase C-terminal archaeal/bacterial" evidence="9">
    <location>
        <begin position="596"/>
        <end position="665"/>
    </location>
</feature>
<protein>
    <submittedName>
        <fullName evidence="10">S8 family serine peptidase</fullName>
    </submittedName>
</protein>
<proteinExistence type="inferred from homology"/>
<dbReference type="PROSITE" id="PS00137">
    <property type="entry name" value="SUBTILASE_HIS"/>
    <property type="match status" value="1"/>
</dbReference>
<dbReference type="Pfam" id="PF00082">
    <property type="entry name" value="Peptidase_S8"/>
    <property type="match status" value="1"/>
</dbReference>